<evidence type="ECO:0000256" key="3">
    <source>
        <dbReference type="ARBA" id="ARBA00022617"/>
    </source>
</evidence>
<evidence type="ECO:0000313" key="10">
    <source>
        <dbReference type="EMBL" id="PPQ65537.1"/>
    </source>
</evidence>
<feature type="chain" id="PRO_5019083240" description="Heme haloperoxidase family profile domain-containing protein" evidence="8">
    <location>
        <begin position="20"/>
        <end position="391"/>
    </location>
</feature>
<dbReference type="GO" id="GO:0004601">
    <property type="term" value="F:peroxidase activity"/>
    <property type="evidence" value="ECO:0007669"/>
    <property type="project" value="UniProtKB-KW"/>
</dbReference>
<keyword evidence="4" id="KW-0479">Metal-binding</keyword>
<dbReference type="PANTHER" id="PTHR33577:SF16">
    <property type="entry name" value="HEME HALOPEROXIDASE FAMILY PROFILE DOMAIN-CONTAINING PROTEIN"/>
    <property type="match status" value="1"/>
</dbReference>
<evidence type="ECO:0000256" key="8">
    <source>
        <dbReference type="SAM" id="SignalP"/>
    </source>
</evidence>
<proteinExistence type="inferred from homology"/>
<protein>
    <recommendedName>
        <fullName evidence="9">Heme haloperoxidase family profile domain-containing protein</fullName>
    </recommendedName>
</protein>
<evidence type="ECO:0000313" key="11">
    <source>
        <dbReference type="Proteomes" id="UP000284706"/>
    </source>
</evidence>
<keyword evidence="5" id="KW-0560">Oxidoreductase</keyword>
<name>A0A409VH06_9AGAR</name>
<keyword evidence="8" id="KW-0732">Signal</keyword>
<dbReference type="SUPFAM" id="SSF47571">
    <property type="entry name" value="Cloroperoxidase"/>
    <property type="match status" value="1"/>
</dbReference>
<evidence type="ECO:0000256" key="7">
    <source>
        <dbReference type="ARBA" id="ARBA00025795"/>
    </source>
</evidence>
<comment type="similarity">
    <text evidence="7">Belongs to the chloroperoxidase family.</text>
</comment>
<gene>
    <name evidence="10" type="ORF">CVT26_000494</name>
</gene>
<accession>A0A409VH06</accession>
<dbReference type="GO" id="GO:0046872">
    <property type="term" value="F:metal ion binding"/>
    <property type="evidence" value="ECO:0007669"/>
    <property type="project" value="UniProtKB-KW"/>
</dbReference>
<sequence length="391" mass="42642">MFLLRPIHALLALICSVNAFPAHQSLAGLTREELDAVVPTLNFVRPPNPPGPLADDSTKLVNDAAHPFIPPGPNDQRGPCPALNTLASHGYLSRNGIVSPAEVINAVQDAFNLENSFARFLVFSTFLVNGNPITNLMSIGAKTSATGPSPPPPATVAGLDTHNNCEGDTSMTRGMSLLPLQPYYSLQTPLADFFFGDNHSFNETRFQNVVNFSNKFGAGKFNLTVATELRNFLFQDSLMHNPTFSMVSPRLFTAYAETVFPINFFIDGRDKSGQLDLNVARGFFQHMTFPADFHRHDGAISNEGVDTVFNTHPIVPGANQGRVNSYKADPTSATLSEPCTRYTTFVERNIKSLYPNPTGVLKEALNVNLQFLFDATVAAGENCVQVFPFGR</sequence>
<evidence type="ECO:0000256" key="4">
    <source>
        <dbReference type="ARBA" id="ARBA00022723"/>
    </source>
</evidence>
<dbReference type="InParanoid" id="A0A409VH06"/>
<dbReference type="PANTHER" id="PTHR33577">
    <property type="entry name" value="STERIGMATOCYSTIN BIOSYNTHESIS PEROXIDASE STCC-RELATED"/>
    <property type="match status" value="1"/>
</dbReference>
<comment type="cofactor">
    <cofactor evidence="1">
        <name>heme b</name>
        <dbReference type="ChEBI" id="CHEBI:60344"/>
    </cofactor>
</comment>
<feature type="signal peptide" evidence="8">
    <location>
        <begin position="1"/>
        <end position="19"/>
    </location>
</feature>
<reference evidence="10 11" key="1">
    <citation type="journal article" date="2018" name="Evol. Lett.">
        <title>Horizontal gene cluster transfer increased hallucinogenic mushroom diversity.</title>
        <authorList>
            <person name="Reynolds H.T."/>
            <person name="Vijayakumar V."/>
            <person name="Gluck-Thaler E."/>
            <person name="Korotkin H.B."/>
            <person name="Matheny P.B."/>
            <person name="Slot J.C."/>
        </authorList>
    </citation>
    <scope>NUCLEOTIDE SEQUENCE [LARGE SCALE GENOMIC DNA]</scope>
    <source>
        <strain evidence="10 11">SRW20</strain>
    </source>
</reference>
<dbReference type="EMBL" id="NHYE01005651">
    <property type="protein sequence ID" value="PPQ65537.1"/>
    <property type="molecule type" value="Genomic_DNA"/>
</dbReference>
<keyword evidence="2" id="KW-0575">Peroxidase</keyword>
<dbReference type="Proteomes" id="UP000284706">
    <property type="component" value="Unassembled WGS sequence"/>
</dbReference>
<dbReference type="OrthoDB" id="2542103at2759"/>
<organism evidence="10 11">
    <name type="scientific">Gymnopilus dilepis</name>
    <dbReference type="NCBI Taxonomy" id="231916"/>
    <lineage>
        <taxon>Eukaryota</taxon>
        <taxon>Fungi</taxon>
        <taxon>Dikarya</taxon>
        <taxon>Basidiomycota</taxon>
        <taxon>Agaricomycotina</taxon>
        <taxon>Agaricomycetes</taxon>
        <taxon>Agaricomycetidae</taxon>
        <taxon>Agaricales</taxon>
        <taxon>Agaricineae</taxon>
        <taxon>Hymenogastraceae</taxon>
        <taxon>Gymnopilus</taxon>
    </lineage>
</organism>
<evidence type="ECO:0000256" key="2">
    <source>
        <dbReference type="ARBA" id="ARBA00022559"/>
    </source>
</evidence>
<comment type="caution">
    <text evidence="10">The sequence shown here is derived from an EMBL/GenBank/DDBJ whole genome shotgun (WGS) entry which is preliminary data.</text>
</comment>
<dbReference type="PROSITE" id="PS51405">
    <property type="entry name" value="HEME_HALOPEROXIDASE"/>
    <property type="match status" value="1"/>
</dbReference>
<evidence type="ECO:0000256" key="6">
    <source>
        <dbReference type="ARBA" id="ARBA00023004"/>
    </source>
</evidence>
<dbReference type="AlphaFoldDB" id="A0A409VH06"/>
<keyword evidence="6" id="KW-0408">Iron</keyword>
<dbReference type="InterPro" id="IPR000028">
    <property type="entry name" value="Chloroperoxidase"/>
</dbReference>
<keyword evidence="3" id="KW-0349">Heme</keyword>
<dbReference type="Gene3D" id="1.10.489.10">
    <property type="entry name" value="Chloroperoxidase-like"/>
    <property type="match status" value="1"/>
</dbReference>
<keyword evidence="11" id="KW-1185">Reference proteome</keyword>
<dbReference type="InterPro" id="IPR036851">
    <property type="entry name" value="Chloroperoxidase-like_sf"/>
</dbReference>
<evidence type="ECO:0000259" key="9">
    <source>
        <dbReference type="PROSITE" id="PS51405"/>
    </source>
</evidence>
<evidence type="ECO:0000256" key="5">
    <source>
        <dbReference type="ARBA" id="ARBA00023002"/>
    </source>
</evidence>
<dbReference type="Pfam" id="PF01328">
    <property type="entry name" value="Peroxidase_2"/>
    <property type="match status" value="1"/>
</dbReference>
<evidence type="ECO:0000256" key="1">
    <source>
        <dbReference type="ARBA" id="ARBA00001970"/>
    </source>
</evidence>
<feature type="domain" description="Heme haloperoxidase family profile" evidence="9">
    <location>
        <begin position="64"/>
        <end position="316"/>
    </location>
</feature>